<evidence type="ECO:0000313" key="2">
    <source>
        <dbReference type="Proteomes" id="UP000244093"/>
    </source>
</evidence>
<reference evidence="1 2" key="1">
    <citation type="journal article" date="2018" name="Syst. Appl. Microbiol.">
        <title>A new symbiotic nanoarchaeote (Candidatus Nanoclepta minutus) and its host (Zestosphaera tikiterensis gen. nov., sp. nov.) from a New Zealand hot spring.</title>
        <authorList>
            <person name="St John E."/>
            <person name="Liu Y."/>
            <person name="Podar M."/>
            <person name="Stott M.B."/>
            <person name="Meneghin J."/>
            <person name="Chen Z."/>
            <person name="Lagutin K."/>
            <person name="Mitchell K."/>
            <person name="Reysenbach A.L."/>
        </authorList>
    </citation>
    <scope>NUCLEOTIDE SEQUENCE [LARGE SCALE GENOMIC DNA]</scope>
    <source>
        <strain evidence="1">NZ3</strain>
    </source>
</reference>
<name>A0A2R7Y1E9_9CREN</name>
<accession>A0A2R7Y1E9</accession>
<dbReference type="EMBL" id="NBVN01000016">
    <property type="protein sequence ID" value="PUA31283.1"/>
    <property type="molecule type" value="Genomic_DNA"/>
</dbReference>
<evidence type="ECO:0000313" key="1">
    <source>
        <dbReference type="EMBL" id="PUA31283.1"/>
    </source>
</evidence>
<dbReference type="AlphaFoldDB" id="A0A2R7Y1E9"/>
<proteinExistence type="predicted"/>
<dbReference type="Proteomes" id="UP000244093">
    <property type="component" value="Unassembled WGS sequence"/>
</dbReference>
<sequence length="210" mass="22900">MNGKQKRTLLVLVALAVAVAVVNASVFVYYGLTVNISGTEAEVRFAVGSNAGKSDLASRTITVNLDGSYNTKATITIHPTNEKTYYRDVLGIENHGVNRYYYAWIKVNTPISNQYIISATLYIKTSPKDPPNVAIATIDLKSNTIQPAYPNYITIPKATQTTDQNGNTVITPGKLYIDIEIQIDRNVNAGSVSDTAVLELIYSPQNTEPP</sequence>
<gene>
    <name evidence="1" type="ORF">B7O98_09575</name>
</gene>
<organism evidence="1 2">
    <name type="scientific">Zestosphaera tikiterensis</name>
    <dbReference type="NCBI Taxonomy" id="1973259"/>
    <lineage>
        <taxon>Archaea</taxon>
        <taxon>Thermoproteota</taxon>
        <taxon>Thermoprotei</taxon>
        <taxon>Desulfurococcales</taxon>
        <taxon>Desulfurococcaceae</taxon>
        <taxon>Zestosphaera</taxon>
    </lineage>
</organism>
<protein>
    <submittedName>
        <fullName evidence="1">Uncharacterized protein</fullName>
    </submittedName>
</protein>
<comment type="caution">
    <text evidence="1">The sequence shown here is derived from an EMBL/GenBank/DDBJ whole genome shotgun (WGS) entry which is preliminary data.</text>
</comment>